<dbReference type="PANTHER" id="PTHR23101:SF25">
    <property type="entry name" value="GTPASE-ACTIVATING PROTEIN AND VPS9 DOMAIN-CONTAINING PROTEIN 1"/>
    <property type="match status" value="1"/>
</dbReference>
<keyword evidence="7" id="KW-0472">Membrane</keyword>
<feature type="compositionally biased region" description="Basic and acidic residues" evidence="11">
    <location>
        <begin position="920"/>
        <end position="931"/>
    </location>
</feature>
<feature type="compositionally biased region" description="Low complexity" evidence="11">
    <location>
        <begin position="942"/>
        <end position="955"/>
    </location>
</feature>
<dbReference type="GO" id="GO:0030136">
    <property type="term" value="C:clathrin-coated vesicle"/>
    <property type="evidence" value="ECO:0007669"/>
    <property type="project" value="UniProtKB-SubCell"/>
</dbReference>
<dbReference type="Gene3D" id="1.20.1050.80">
    <property type="entry name" value="VPS9 domain"/>
    <property type="match status" value="1"/>
</dbReference>
<dbReference type="GO" id="GO:0005829">
    <property type="term" value="C:cytosol"/>
    <property type="evidence" value="ECO:0007669"/>
    <property type="project" value="TreeGrafter"/>
</dbReference>
<dbReference type="PROSITE" id="PS50018">
    <property type="entry name" value="RAS_GTPASE_ACTIV_2"/>
    <property type="match status" value="1"/>
</dbReference>
<evidence type="ECO:0000256" key="1">
    <source>
        <dbReference type="ARBA" id="ARBA00004132"/>
    </source>
</evidence>
<comment type="function">
    <text evidence="8">Acts both as a GTPase-activating protein (GAP) and a guanine nucleotide exchange factor (GEF), and participates in endocytosis. Acts by regulating the activation of rab-5 by exchanging bound GDP for free GTP at clathrin coated pits.</text>
</comment>
<proteinExistence type="inferred from homology"/>
<dbReference type="GO" id="GO:0031267">
    <property type="term" value="F:small GTPase binding"/>
    <property type="evidence" value="ECO:0007669"/>
    <property type="project" value="TreeGrafter"/>
</dbReference>
<dbReference type="SUPFAM" id="SSF48350">
    <property type="entry name" value="GTPase activation domain, GAP"/>
    <property type="match status" value="1"/>
</dbReference>
<feature type="region of interest" description="Disordered" evidence="11">
    <location>
        <begin position="788"/>
        <end position="835"/>
    </location>
</feature>
<dbReference type="PROSITE" id="PS51205">
    <property type="entry name" value="VPS9"/>
    <property type="match status" value="1"/>
</dbReference>
<evidence type="ECO:0000256" key="8">
    <source>
        <dbReference type="ARBA" id="ARBA00057996"/>
    </source>
</evidence>
<feature type="compositionally biased region" description="Polar residues" evidence="11">
    <location>
        <begin position="684"/>
        <end position="698"/>
    </location>
</feature>
<evidence type="ECO:0000256" key="3">
    <source>
        <dbReference type="ARBA" id="ARBA00008489"/>
    </source>
</evidence>
<dbReference type="InterPro" id="IPR045046">
    <property type="entry name" value="Vps9-like"/>
</dbReference>
<keyword evidence="5" id="KW-0254">Endocytosis</keyword>
<evidence type="ECO:0000256" key="5">
    <source>
        <dbReference type="ARBA" id="ARBA00022583"/>
    </source>
</evidence>
<dbReference type="InterPro" id="IPR037191">
    <property type="entry name" value="VPS9_dom_sf"/>
</dbReference>
<dbReference type="WBParaSite" id="Pan_g22951.t1">
    <property type="protein sequence ID" value="Pan_g22951.t1"/>
    <property type="gene ID" value="Pan_g22951"/>
</dbReference>
<organism evidence="14 15">
    <name type="scientific">Panagrellus redivivus</name>
    <name type="common">Microworm</name>
    <dbReference type="NCBI Taxonomy" id="6233"/>
    <lineage>
        <taxon>Eukaryota</taxon>
        <taxon>Metazoa</taxon>
        <taxon>Ecdysozoa</taxon>
        <taxon>Nematoda</taxon>
        <taxon>Chromadorea</taxon>
        <taxon>Rhabditida</taxon>
        <taxon>Tylenchina</taxon>
        <taxon>Panagrolaimomorpha</taxon>
        <taxon>Panagrolaimoidea</taxon>
        <taxon>Panagrolaimidae</taxon>
        <taxon>Panagrellus</taxon>
    </lineage>
</organism>
<comment type="subcellular location">
    <subcellularLocation>
        <location evidence="1">Cytoplasmic vesicle</location>
        <location evidence="1">Clathrin-coated vesicle</location>
    </subcellularLocation>
    <subcellularLocation>
        <location evidence="2">Membrane</location>
        <topology evidence="2">Peripheral membrane protein</topology>
    </subcellularLocation>
</comment>
<keyword evidence="6" id="KW-0344">Guanine-nucleotide releasing factor</keyword>
<dbReference type="GO" id="GO:0051049">
    <property type="term" value="P:regulation of transport"/>
    <property type="evidence" value="ECO:0007669"/>
    <property type="project" value="UniProtKB-ARBA"/>
</dbReference>
<keyword evidence="14" id="KW-1185">Reference proteome</keyword>
<protein>
    <recommendedName>
        <fullName evidence="10">Receptor-mediated endocytosis protein 6</fullName>
    </recommendedName>
</protein>
<evidence type="ECO:0000256" key="2">
    <source>
        <dbReference type="ARBA" id="ARBA00004170"/>
    </source>
</evidence>
<evidence type="ECO:0000256" key="4">
    <source>
        <dbReference type="ARBA" id="ARBA00022468"/>
    </source>
</evidence>
<sequence length="1485" mass="161734">MAIAIGAMDGLAALCERLRSEKLLTSSELDTLRGLNSDLDGDFIEGAKFTWKCAQQQLILRRLINSHETVSPDNACTLLAQLENVTFIDGYKRCSHHSSTLSAIYDLLLANPRAVAEFLDAGDKTGKDFALDPEDLTRTTFHFLYGGGTIPSDEKRVLDVLAHLMQIQLASSPDLRKVLRKGTTAFSRLYTHLSEQLLSAKVFLTAALHEPIMYLLAQDELYLDIEPSKSPLRFPTAERNRRFGPDENSPEYASKLASYRKMIIARLSTMVSKFARGIEQSMSCFPPTLAWLVKELYALLLTKTVNMPEAEARLICTDVVFTYFICAAVTNPETIGVVSDTPIGSIARFNLMQVGQVLQTLALLPYERPPAYFDEILSSVDHAAVPNVINTILNMDALSLDLMFPNVISDDGGAELYKRRACLGTMNDVNTLLAFWRSPATDAITDESVRKTISDATLKLPPQFVVNSSPTGSSLKSNGSSPQSVNGTPIARPQSSGKLRNFADRVSNAASRGHQRLLHSSPSRGLSIDDPTSSTSPDTFITPVVFPDISEVLIFPLGDTPPPLGLEQEDKFMASMPHRKAKISNSGAEKKTRFMSTTTESVVSDRTTTDAASDDDEVDEEAEGQSVCSSLNEAEEDVSTLPDNFSDVVPISANVSGRGSPSDAAGSADSQAGSGRGTPFSGADNDQNGDVANSSTINGAVDNAPRPAMPTLPVTVRKQNPEGLEEKFGKFTIPPIDRANRDETYSLVSDSWSTDVVASDNEGGSVVNDHHAGNLLNAGIAALQLAPPRRHGPPPNIPVPQMVQLPPPQNLPLPEDRSDTWSLDATVSDSEADVAHRSNEVDMMLMEDGSGSAASNARRGPAAPGPSSSGNGAPPDLPPRRVPANLNASLRNQVDVSEQPPVPDNRLRRQSSGSSFYSKSDVDSEFAKDLADDAVDGQPGPSSTSATSAKALARTVSTPPLGGDQPSSSKPGPSRRPPSHPDVPGSSGFTDKGNEYPAGVPSSSKFSLLHQGLQKVGATLRKNKAQVVSFRQTLTHSTTTANLSSSDLPGPSRMSESRSVGHLAEAASPGPSSSNAQRITDDILNKYRNTTPTVERPIDQPVNASPVESVEDETPYYDPDSLVTCRAFVDTKRKLRAVLSSAVNLPTNSIASTATAADAPAMAATVFDYLKLLLAEAINDQDRPMIAQIREVQRSLSVFDPKGIRKLLRTMRDENRKRTSYLHYLQQSRLTLLQLQSCLRKHSTRLRREEDLATECLAEVLVRFYLERNDKLVRSFIYEFQKLVVQDERTDCVERVLQLLCDKMAVDTVWQGASDGIIDCAHKYLERSLMGYIYHFALYPNNDADQFRDVVFTKSLQSLGAAITPDHPELRIPRRFHGECPWPSAQAEIAILNAYKSPRDKMACVVRCCETIQNLIGLASGHSASADDITPVLVFVLIKANPPALLSNIQYVSGFYERRMQGSEAYWWTQFTAAVEFIKQLLNKH</sequence>
<feature type="compositionally biased region" description="Low complexity" evidence="11">
    <location>
        <begin position="849"/>
        <end position="874"/>
    </location>
</feature>
<dbReference type="Pfam" id="PF00616">
    <property type="entry name" value="RasGAP"/>
    <property type="match status" value="1"/>
</dbReference>
<dbReference type="GO" id="GO:0006897">
    <property type="term" value="P:endocytosis"/>
    <property type="evidence" value="ECO:0007669"/>
    <property type="project" value="UniProtKB-KW"/>
</dbReference>
<reference evidence="15" key="2">
    <citation type="submission" date="2020-10" db="UniProtKB">
        <authorList>
            <consortium name="WormBaseParasite"/>
        </authorList>
    </citation>
    <scope>IDENTIFICATION</scope>
</reference>
<feature type="domain" description="VPS9" evidence="13">
    <location>
        <begin position="1346"/>
        <end position="1485"/>
    </location>
</feature>
<dbReference type="Pfam" id="PF02204">
    <property type="entry name" value="VPS9"/>
    <property type="match status" value="1"/>
</dbReference>
<comment type="similarity">
    <text evidence="3">Belongs to the GAPVD1 family.</text>
</comment>
<feature type="domain" description="Ras-GAP" evidence="12">
    <location>
        <begin position="153"/>
        <end position="363"/>
    </location>
</feature>
<comment type="subunit">
    <text evidence="9">Interacts with GDP-bound rab-5. Interacts with alpha-adaptin.</text>
</comment>
<feature type="region of interest" description="Disordered" evidence="11">
    <location>
        <begin position="1037"/>
        <end position="1078"/>
    </location>
</feature>
<feature type="compositionally biased region" description="Polar residues" evidence="11">
    <location>
        <begin position="1037"/>
        <end position="1047"/>
    </location>
</feature>
<feature type="compositionally biased region" description="Low complexity" evidence="11">
    <location>
        <begin position="528"/>
        <end position="539"/>
    </location>
</feature>
<feature type="region of interest" description="Disordered" evidence="11">
    <location>
        <begin position="469"/>
        <end position="539"/>
    </location>
</feature>
<dbReference type="Pfam" id="PF18151">
    <property type="entry name" value="DUF5601"/>
    <property type="match status" value="1"/>
</dbReference>
<evidence type="ECO:0000256" key="9">
    <source>
        <dbReference type="ARBA" id="ARBA00065347"/>
    </source>
</evidence>
<dbReference type="FunFam" id="1.20.1050.80:FF:000001">
    <property type="entry name" value="GTPase-activating protein and VPS9 domain-containing protein 1 isoform X1"/>
    <property type="match status" value="1"/>
</dbReference>
<evidence type="ECO:0000313" key="14">
    <source>
        <dbReference type="Proteomes" id="UP000492821"/>
    </source>
</evidence>
<evidence type="ECO:0000256" key="7">
    <source>
        <dbReference type="ARBA" id="ARBA00023136"/>
    </source>
</evidence>
<evidence type="ECO:0000259" key="12">
    <source>
        <dbReference type="PROSITE" id="PS50018"/>
    </source>
</evidence>
<dbReference type="GO" id="GO:0016020">
    <property type="term" value="C:membrane"/>
    <property type="evidence" value="ECO:0007669"/>
    <property type="project" value="UniProtKB-SubCell"/>
</dbReference>
<evidence type="ECO:0000313" key="15">
    <source>
        <dbReference type="WBParaSite" id="Pan_g22951.t1"/>
    </source>
</evidence>
<evidence type="ECO:0000259" key="13">
    <source>
        <dbReference type="PROSITE" id="PS51205"/>
    </source>
</evidence>
<dbReference type="InterPro" id="IPR008936">
    <property type="entry name" value="Rho_GTPase_activation_prot"/>
</dbReference>
<name>A0A7E4VN45_PANRE</name>
<dbReference type="SUPFAM" id="SSF109993">
    <property type="entry name" value="VPS9 domain"/>
    <property type="match status" value="1"/>
</dbReference>
<dbReference type="InterPro" id="IPR041545">
    <property type="entry name" value="DUF5601"/>
</dbReference>
<evidence type="ECO:0000256" key="6">
    <source>
        <dbReference type="ARBA" id="ARBA00022658"/>
    </source>
</evidence>
<dbReference type="GO" id="GO:0005085">
    <property type="term" value="F:guanyl-nucleotide exchange factor activity"/>
    <property type="evidence" value="ECO:0007669"/>
    <property type="project" value="UniProtKB-KW"/>
</dbReference>
<reference evidence="14" key="1">
    <citation type="journal article" date="2013" name="Genetics">
        <title>The draft genome and transcriptome of Panagrellus redivivus are shaped by the harsh demands of a free-living lifestyle.</title>
        <authorList>
            <person name="Srinivasan J."/>
            <person name="Dillman A.R."/>
            <person name="Macchietto M.G."/>
            <person name="Heikkinen L."/>
            <person name="Lakso M."/>
            <person name="Fracchia K.M."/>
            <person name="Antoshechkin I."/>
            <person name="Mortazavi A."/>
            <person name="Wong G."/>
            <person name="Sternberg P.W."/>
        </authorList>
    </citation>
    <scope>NUCLEOTIDE SEQUENCE [LARGE SCALE GENOMIC DNA]</scope>
    <source>
        <strain evidence="14">MT8872</strain>
    </source>
</reference>
<dbReference type="InterPro" id="IPR003123">
    <property type="entry name" value="VPS9"/>
</dbReference>
<feature type="compositionally biased region" description="Polar residues" evidence="11">
    <location>
        <begin position="820"/>
        <end position="829"/>
    </location>
</feature>
<dbReference type="GO" id="GO:0030139">
    <property type="term" value="C:endocytic vesicle"/>
    <property type="evidence" value="ECO:0007669"/>
    <property type="project" value="TreeGrafter"/>
</dbReference>
<feature type="compositionally biased region" description="Polar residues" evidence="11">
    <location>
        <begin position="886"/>
        <end position="896"/>
    </location>
</feature>
<dbReference type="PANTHER" id="PTHR23101">
    <property type="entry name" value="RAB GDP/GTP EXCHANGE FACTOR"/>
    <property type="match status" value="1"/>
</dbReference>
<dbReference type="SMART" id="SM00167">
    <property type="entry name" value="VPS9"/>
    <property type="match status" value="1"/>
</dbReference>
<feature type="compositionally biased region" description="Polar residues" evidence="11">
    <location>
        <begin position="469"/>
        <end position="498"/>
    </location>
</feature>
<evidence type="ECO:0000256" key="10">
    <source>
        <dbReference type="ARBA" id="ARBA00074067"/>
    </source>
</evidence>
<dbReference type="Proteomes" id="UP000492821">
    <property type="component" value="Unassembled WGS sequence"/>
</dbReference>
<keyword evidence="4" id="KW-0343">GTPase activation</keyword>
<dbReference type="InterPro" id="IPR001936">
    <property type="entry name" value="RasGAP_dom"/>
</dbReference>
<feature type="region of interest" description="Disordered" evidence="11">
    <location>
        <begin position="580"/>
        <end position="714"/>
    </location>
</feature>
<feature type="region of interest" description="Disordered" evidence="11">
    <location>
        <begin position="849"/>
        <end position="1003"/>
    </location>
</feature>
<feature type="compositionally biased region" description="Low complexity" evidence="11">
    <location>
        <begin position="656"/>
        <end position="673"/>
    </location>
</feature>
<evidence type="ECO:0000256" key="11">
    <source>
        <dbReference type="SAM" id="MobiDB-lite"/>
    </source>
</evidence>
<feature type="compositionally biased region" description="Acidic residues" evidence="11">
    <location>
        <begin position="612"/>
        <end position="623"/>
    </location>
</feature>
<accession>A0A7E4VN45</accession>
<dbReference type="GO" id="GO:0005096">
    <property type="term" value="F:GTPase activator activity"/>
    <property type="evidence" value="ECO:0007669"/>
    <property type="project" value="UniProtKB-KW"/>
</dbReference>
<dbReference type="Gene3D" id="1.10.506.10">
    <property type="entry name" value="GTPase Activation - p120gap, domain 1"/>
    <property type="match status" value="1"/>
</dbReference>